<evidence type="ECO:0000313" key="4">
    <source>
        <dbReference type="Proteomes" id="UP000198290"/>
    </source>
</evidence>
<keyword evidence="1" id="KW-1133">Transmembrane helix</keyword>
<dbReference type="AlphaFoldDB" id="A0A3G9GFW6"/>
<dbReference type="Gene3D" id="2.160.20.80">
    <property type="entry name" value="E3 ubiquitin-protein ligase SopA"/>
    <property type="match status" value="1"/>
</dbReference>
<dbReference type="OrthoDB" id="9813518at2"/>
<keyword evidence="1" id="KW-0472">Membrane</keyword>
<sequence>MYLPDAVFEILTGIGMGASENAGEFWFAHREKVATEINKRFSPTDFQRFEDQIRWKTPIGIEVQRAVREFIQLQQENNRKVINEAFEAGTFFDSMSTFILDFSGFSFELNGEQYTIAKFQELYANSKIYPHVNLSGIDLQGVKINNCTVRNVVLTYANLDDSQIGRVAFENSSLNFSSLRDARLGQVRFSNSGMSGADISGAFLNAVTMNDVSIPDKLTFQEISYFYLLWALLKCWFSKNGFSESGAIVRRKHTVFLFNDTSGLSGLRNSSVKNYVQWYEYVFSKFRDFKMLPMGERVMFSISVIFSKVWTSLTVLGMQVLLLNLLFAAYYHANISLIKNLDCTFLSAFYFSVVTFVTLGYGDMSPVPGWGQLAVIIEVILGYISLGSFAFLIGHKVSGRY</sequence>
<dbReference type="KEGG" id="amah:DLM_0887"/>
<evidence type="ECO:0000313" key="3">
    <source>
        <dbReference type="EMBL" id="BBF84527.1"/>
    </source>
</evidence>
<dbReference type="Pfam" id="PF07885">
    <property type="entry name" value="Ion_trans_2"/>
    <property type="match status" value="1"/>
</dbReference>
<feature type="transmembrane region" description="Helical" evidence="1">
    <location>
        <begin position="343"/>
        <end position="361"/>
    </location>
</feature>
<keyword evidence="4" id="KW-1185">Reference proteome</keyword>
<protein>
    <recommendedName>
        <fullName evidence="2">Potassium channel domain-containing protein</fullName>
    </recommendedName>
</protein>
<evidence type="ECO:0000259" key="2">
    <source>
        <dbReference type="Pfam" id="PF07885"/>
    </source>
</evidence>
<feature type="transmembrane region" description="Helical" evidence="1">
    <location>
        <begin position="373"/>
        <end position="393"/>
    </location>
</feature>
<dbReference type="SUPFAM" id="SSF81324">
    <property type="entry name" value="Voltage-gated potassium channels"/>
    <property type="match status" value="1"/>
</dbReference>
<dbReference type="EMBL" id="AP018823">
    <property type="protein sequence ID" value="BBF84527.1"/>
    <property type="molecule type" value="Genomic_DNA"/>
</dbReference>
<gene>
    <name evidence="3" type="ORF">DLM_0887</name>
</gene>
<evidence type="ECO:0000256" key="1">
    <source>
        <dbReference type="SAM" id="Phobius"/>
    </source>
</evidence>
<dbReference type="Gene3D" id="1.10.287.70">
    <property type="match status" value="1"/>
</dbReference>
<dbReference type="Proteomes" id="UP000198290">
    <property type="component" value="Chromosome"/>
</dbReference>
<reference evidence="4" key="3">
    <citation type="journal article" date="2017" name="Plant Physiol. Biochem.">
        <title>Differential oxidative and antioxidative response of duckweed Lemna minor toward plant growth promoting/inhibiting bacteria.</title>
        <authorList>
            <person name="Ishizawa H."/>
            <person name="Kuroda M."/>
            <person name="Morikawa M."/>
            <person name="Ike M."/>
        </authorList>
    </citation>
    <scope>NUCLEOTIDE SEQUENCE [LARGE SCALE GENOMIC DNA]</scope>
    <source>
        <strain evidence="4">H3</strain>
    </source>
</reference>
<proteinExistence type="predicted"/>
<organism evidence="3 4">
    <name type="scientific">Aquitalea magnusonii</name>
    <dbReference type="NCBI Taxonomy" id="332411"/>
    <lineage>
        <taxon>Bacteria</taxon>
        <taxon>Pseudomonadati</taxon>
        <taxon>Pseudomonadota</taxon>
        <taxon>Betaproteobacteria</taxon>
        <taxon>Neisseriales</taxon>
        <taxon>Chromobacteriaceae</taxon>
        <taxon>Aquitalea</taxon>
    </lineage>
</organism>
<dbReference type="InterPro" id="IPR013099">
    <property type="entry name" value="K_chnl_dom"/>
</dbReference>
<dbReference type="SUPFAM" id="SSF141571">
    <property type="entry name" value="Pentapeptide repeat-like"/>
    <property type="match status" value="1"/>
</dbReference>
<dbReference type="Pfam" id="PF00805">
    <property type="entry name" value="Pentapeptide"/>
    <property type="match status" value="2"/>
</dbReference>
<dbReference type="InterPro" id="IPR001646">
    <property type="entry name" value="5peptide_repeat"/>
</dbReference>
<feature type="transmembrane region" description="Helical" evidence="1">
    <location>
        <begin position="309"/>
        <end position="331"/>
    </location>
</feature>
<reference evidence="3 4" key="2">
    <citation type="journal article" date="2017" name="Genome Announc.">
        <title>Draft genome sequence of Aquitalea magnusonii strain H3, a plant growth-promoting bacterium of duckweed Lemna minor.</title>
        <authorList>
            <person name="Ishizawa H."/>
            <person name="Kuroda M."/>
            <person name="Ike M."/>
        </authorList>
    </citation>
    <scope>NUCLEOTIDE SEQUENCE [LARGE SCALE GENOMIC DNA]</scope>
    <source>
        <strain evidence="3 4">H3</strain>
    </source>
</reference>
<reference evidence="4" key="1">
    <citation type="journal article" date="2017" name="Biotechnol. Biofuels">
        <title>Evaluation of environmental bacterial communities as a factor affecting the growth of duckweed Lemna minor.</title>
        <authorList>
            <person name="Ishizawa H."/>
            <person name="Kuroda M."/>
            <person name="Morikawa M."/>
            <person name="Ike M."/>
        </authorList>
    </citation>
    <scope>NUCLEOTIDE SEQUENCE [LARGE SCALE GENOMIC DNA]</scope>
    <source>
        <strain evidence="4">H3</strain>
    </source>
</reference>
<accession>A0A3G9GFW6</accession>
<name>A0A3G9GFW6_9NEIS</name>
<keyword evidence="1" id="KW-0812">Transmembrane</keyword>
<feature type="domain" description="Potassium channel" evidence="2">
    <location>
        <begin position="323"/>
        <end position="395"/>
    </location>
</feature>
<dbReference type="RefSeq" id="WP_089084339.1">
    <property type="nucleotide sequence ID" value="NZ_AP018823.1"/>
</dbReference>